<dbReference type="EMBL" id="RBNJ01007876">
    <property type="protein sequence ID" value="RUS27730.1"/>
    <property type="molecule type" value="Genomic_DNA"/>
</dbReference>
<keyword evidence="5" id="KW-1185">Reference proteome</keyword>
<organism evidence="4 5">
    <name type="scientific">Jimgerdemannia flammicorona</name>
    <dbReference type="NCBI Taxonomy" id="994334"/>
    <lineage>
        <taxon>Eukaryota</taxon>
        <taxon>Fungi</taxon>
        <taxon>Fungi incertae sedis</taxon>
        <taxon>Mucoromycota</taxon>
        <taxon>Mucoromycotina</taxon>
        <taxon>Endogonomycetes</taxon>
        <taxon>Endogonales</taxon>
        <taxon>Endogonaceae</taxon>
        <taxon>Jimgerdemannia</taxon>
    </lineage>
</organism>
<name>A0A433QD78_9FUNG</name>
<feature type="compositionally biased region" description="Polar residues" evidence="1">
    <location>
        <begin position="347"/>
        <end position="356"/>
    </location>
</feature>
<accession>A0A433QD78</accession>
<evidence type="ECO:0000256" key="2">
    <source>
        <dbReference type="SAM" id="Phobius"/>
    </source>
</evidence>
<dbReference type="Proteomes" id="UP000274822">
    <property type="component" value="Unassembled WGS sequence"/>
</dbReference>
<feature type="signal peptide" evidence="3">
    <location>
        <begin position="1"/>
        <end position="22"/>
    </location>
</feature>
<evidence type="ECO:0000313" key="4">
    <source>
        <dbReference type="EMBL" id="RUS27730.1"/>
    </source>
</evidence>
<comment type="caution">
    <text evidence="4">The sequence shown here is derived from an EMBL/GenBank/DDBJ whole genome shotgun (WGS) entry which is preliminary data.</text>
</comment>
<protein>
    <submittedName>
        <fullName evidence="4">Uncharacterized protein</fullName>
    </submittedName>
</protein>
<sequence length="556" mass="60346">MLKRAFLAATVVLSIIADLATAFTPLAEGRQAAVLIDDTVYVYGGERQNVTLTNLYTLDLSVPWSCSNASWVDRTSDAGTFDVPLTGYHAMWPSPDGRSFYVWGGENELRKALVQSGFNQYDVVTRSWSRPSAITNMPQQRMEMSAAWTSTGVAYIWSGYGGGNTGFGVGGVELNEVNVLDTRTTPFQWAAGFSPNASIFSSITIPSKPNSTDTNLNNNATSSDFAPSDKFNVVGGLPGVIGIGIGVLVIAGAILAFLIVRKPWRKPAEPKIRKYSNVPQRTSPSDPVNVSNIKPSEPYNSFAMSSIPLFPSGSGYGQASQRGGVNHQLPHADPRQPDYGSHPAQHGYTNRHNQGNPGAYQSGIIHDSSLELPTKTKPYPTVSHWSTSTDFRSSVGPDHSNAHNSLNKVDMEAWRTGTLPNAGIMTVSPPRNNHHHYGSSLLSNEVGMEARQPMINHSGISENIRTIPNEASVMASQPRNGYGQVPDDFAMSQNEVDRAARRPKMNHSIISEDVRIPPNEAAVMASQPRNSYSYIPDDSPLSPNEVDMGTMRVPEI</sequence>
<evidence type="ECO:0000313" key="5">
    <source>
        <dbReference type="Proteomes" id="UP000274822"/>
    </source>
</evidence>
<feature type="chain" id="PRO_5019265156" evidence="3">
    <location>
        <begin position="23"/>
        <end position="556"/>
    </location>
</feature>
<gene>
    <name evidence="4" type="ORF">BC938DRAFT_482815</name>
</gene>
<reference evidence="4 5" key="1">
    <citation type="journal article" date="2018" name="New Phytol.">
        <title>Phylogenomics of Endogonaceae and evolution of mycorrhizas within Mucoromycota.</title>
        <authorList>
            <person name="Chang Y."/>
            <person name="Desiro A."/>
            <person name="Na H."/>
            <person name="Sandor L."/>
            <person name="Lipzen A."/>
            <person name="Clum A."/>
            <person name="Barry K."/>
            <person name="Grigoriev I.V."/>
            <person name="Martin F.M."/>
            <person name="Stajich J.E."/>
            <person name="Smith M.E."/>
            <person name="Bonito G."/>
            <person name="Spatafora J.W."/>
        </authorList>
    </citation>
    <scope>NUCLEOTIDE SEQUENCE [LARGE SCALE GENOMIC DNA]</scope>
    <source>
        <strain evidence="4 5">AD002</strain>
    </source>
</reference>
<evidence type="ECO:0000256" key="1">
    <source>
        <dbReference type="SAM" id="MobiDB-lite"/>
    </source>
</evidence>
<dbReference type="SUPFAM" id="SSF50965">
    <property type="entry name" value="Galactose oxidase, central domain"/>
    <property type="match status" value="1"/>
</dbReference>
<feature type="transmembrane region" description="Helical" evidence="2">
    <location>
        <begin position="237"/>
        <end position="260"/>
    </location>
</feature>
<proteinExistence type="predicted"/>
<evidence type="ECO:0000256" key="3">
    <source>
        <dbReference type="SAM" id="SignalP"/>
    </source>
</evidence>
<keyword evidence="3" id="KW-0732">Signal</keyword>
<feature type="compositionally biased region" description="Polar residues" evidence="1">
    <location>
        <begin position="277"/>
        <end position="293"/>
    </location>
</feature>
<dbReference type="InterPro" id="IPR015915">
    <property type="entry name" value="Kelch-typ_b-propeller"/>
</dbReference>
<keyword evidence="2" id="KW-1133">Transmembrane helix</keyword>
<keyword evidence="2" id="KW-0472">Membrane</keyword>
<feature type="region of interest" description="Disordered" evidence="1">
    <location>
        <begin position="271"/>
        <end position="293"/>
    </location>
</feature>
<dbReference type="AlphaFoldDB" id="A0A433QD78"/>
<feature type="region of interest" description="Disordered" evidence="1">
    <location>
        <begin position="313"/>
        <end position="363"/>
    </location>
</feature>
<dbReference type="InterPro" id="IPR011043">
    <property type="entry name" value="Gal_Oxase/kelch_b-propeller"/>
</dbReference>
<keyword evidence="2" id="KW-0812">Transmembrane</keyword>
<feature type="region of interest" description="Disordered" evidence="1">
    <location>
        <begin position="530"/>
        <end position="556"/>
    </location>
</feature>
<dbReference type="Gene3D" id="2.120.10.80">
    <property type="entry name" value="Kelch-type beta propeller"/>
    <property type="match status" value="1"/>
</dbReference>